<reference evidence="2 3" key="1">
    <citation type="submission" date="2019-09" db="EMBL/GenBank/DDBJ databases">
        <title>Distinct polysaccharide growth profiles of human intestinal Prevotella copri isolates.</title>
        <authorList>
            <person name="Fehlner-Peach H."/>
            <person name="Magnabosco C."/>
            <person name="Raghavan V."/>
            <person name="Scher J.U."/>
            <person name="Tett A."/>
            <person name="Cox L.M."/>
            <person name="Gottsegen C."/>
            <person name="Watters A."/>
            <person name="Wiltshire- Gordon J.D."/>
            <person name="Segata N."/>
            <person name="Bonneau R."/>
            <person name="Littman D.R."/>
        </authorList>
    </citation>
    <scope>NUCLEOTIDE SEQUENCE [LARGE SCALE GENOMIC DNA]</scope>
    <source>
        <strain evidence="3">iK21513</strain>
    </source>
</reference>
<dbReference type="PANTHER" id="PTHR30121:SF6">
    <property type="entry name" value="SLR6007 PROTEIN"/>
    <property type="match status" value="1"/>
</dbReference>
<name>A0A6A7VR63_9BACT</name>
<sequence>MNVQDIKLEGMRILEGTHDLLEEVKYAIEQKLNLSDYSDMVRPVVLNFTTVMRICLLVGLSDKTPRSKSKVEELQTSAGMQPLGGSFFTKSNIKEVFVALIKMRYSDIDADWQNSTFLSKVLFSEMMRGKSILMEEGGIDEWLHYSPLRGGRSLMDIPELNLYIGQYEDGMDAALDINSTAISNTQILIAGTTGSGKSNLLAVLINQIRMASADTYYPVNFLLFDYKGEFSDPAHADWLSKFETDSSAILNPMEKPLPFTPFKDFTGRPINEIHLYSTTLANAICAISSAKIGALMDNRLSEAIINAYKAKNQKPITFQEVFDHYTMLMPEKKQGDMDSVKSVLNQLILNNIFAEEDKVDLVKGCYIINLGKFDKEGIMAKAIVYFVTSKLNNIYEQLPPQAKNEDRVELRHFTIIDEAHYMLGFENKPLQNLIAVGRNKGMSIILATQNMDSFKKASFDFYANAQYPLIMKQQQQNDGVLKDLFGVSGMALQELKQAIAGLQKGELITKDTQAMTLGIGKHWKKIKVTHLI</sequence>
<evidence type="ECO:0000313" key="2">
    <source>
        <dbReference type="EMBL" id="MQN09773.1"/>
    </source>
</evidence>
<protein>
    <submittedName>
        <fullName evidence="2">ATP-binding protein</fullName>
    </submittedName>
</protein>
<dbReference type="InterPro" id="IPR027417">
    <property type="entry name" value="P-loop_NTPase"/>
</dbReference>
<comment type="caution">
    <text evidence="2">The sequence shown here is derived from an EMBL/GenBank/DDBJ whole genome shotgun (WGS) entry which is preliminary data.</text>
</comment>
<evidence type="ECO:0000313" key="3">
    <source>
        <dbReference type="Proteomes" id="UP000406735"/>
    </source>
</evidence>
<dbReference type="Gene3D" id="3.40.50.300">
    <property type="entry name" value="P-loop containing nucleotide triphosphate hydrolases"/>
    <property type="match status" value="2"/>
</dbReference>
<evidence type="ECO:0000259" key="1">
    <source>
        <dbReference type="Pfam" id="PF01935"/>
    </source>
</evidence>
<dbReference type="Pfam" id="PF01935">
    <property type="entry name" value="DUF87"/>
    <property type="match status" value="1"/>
</dbReference>
<proteinExistence type="predicted"/>
<keyword evidence="2" id="KW-0547">Nucleotide-binding</keyword>
<dbReference type="AlphaFoldDB" id="A0A6A7VR63"/>
<feature type="domain" description="Helicase HerA central" evidence="1">
    <location>
        <begin position="164"/>
        <end position="376"/>
    </location>
</feature>
<gene>
    <name evidence="2" type="ORF">F7D97_07535</name>
</gene>
<dbReference type="GO" id="GO:0005524">
    <property type="term" value="F:ATP binding"/>
    <property type="evidence" value="ECO:0007669"/>
    <property type="project" value="UniProtKB-KW"/>
</dbReference>
<dbReference type="Proteomes" id="UP000406735">
    <property type="component" value="Unassembled WGS sequence"/>
</dbReference>
<keyword evidence="2" id="KW-0067">ATP-binding</keyword>
<accession>A0A6A7VR63</accession>
<dbReference type="InterPro" id="IPR051162">
    <property type="entry name" value="T4SS_component"/>
</dbReference>
<organism evidence="2 3">
    <name type="scientific">Segatella copri</name>
    <dbReference type="NCBI Taxonomy" id="165179"/>
    <lineage>
        <taxon>Bacteria</taxon>
        <taxon>Pseudomonadati</taxon>
        <taxon>Bacteroidota</taxon>
        <taxon>Bacteroidia</taxon>
        <taxon>Bacteroidales</taxon>
        <taxon>Prevotellaceae</taxon>
        <taxon>Segatella</taxon>
    </lineage>
</organism>
<dbReference type="SUPFAM" id="SSF52540">
    <property type="entry name" value="P-loop containing nucleoside triphosphate hydrolases"/>
    <property type="match status" value="1"/>
</dbReference>
<dbReference type="InterPro" id="IPR002789">
    <property type="entry name" value="HerA_central"/>
</dbReference>
<dbReference type="PANTHER" id="PTHR30121">
    <property type="entry name" value="UNCHARACTERIZED PROTEIN YJGR-RELATED"/>
    <property type="match status" value="1"/>
</dbReference>
<dbReference type="EMBL" id="VZCY01000064">
    <property type="protein sequence ID" value="MQN09773.1"/>
    <property type="molecule type" value="Genomic_DNA"/>
</dbReference>